<dbReference type="EMBL" id="BEYU01000240">
    <property type="protein sequence ID" value="GBG34976.1"/>
    <property type="molecule type" value="Genomic_DNA"/>
</dbReference>
<dbReference type="Gene3D" id="3.40.50.150">
    <property type="entry name" value="Vaccinia Virus protein VP39"/>
    <property type="match status" value="1"/>
</dbReference>
<evidence type="ECO:0000259" key="1">
    <source>
        <dbReference type="Pfam" id="PF13649"/>
    </source>
</evidence>
<proteinExistence type="predicted"/>
<protein>
    <recommendedName>
        <fullName evidence="1">Methyltransferase domain-containing protein</fullName>
    </recommendedName>
</protein>
<keyword evidence="3" id="KW-1185">Reference proteome</keyword>
<organism evidence="2 3">
    <name type="scientific">Hondaea fermentalgiana</name>
    <dbReference type="NCBI Taxonomy" id="2315210"/>
    <lineage>
        <taxon>Eukaryota</taxon>
        <taxon>Sar</taxon>
        <taxon>Stramenopiles</taxon>
        <taxon>Bigyra</taxon>
        <taxon>Labyrinthulomycetes</taxon>
        <taxon>Thraustochytrida</taxon>
        <taxon>Thraustochytriidae</taxon>
        <taxon>Hondaea</taxon>
    </lineage>
</organism>
<name>A0A2R5GVV8_9STRA</name>
<reference evidence="2 3" key="1">
    <citation type="submission" date="2017-12" db="EMBL/GenBank/DDBJ databases">
        <title>Sequencing, de novo assembly and annotation of complete genome of a new Thraustochytrid species, strain FCC1311.</title>
        <authorList>
            <person name="Sedici K."/>
            <person name="Godart F."/>
            <person name="Aiese Cigliano R."/>
            <person name="Sanseverino W."/>
            <person name="Barakat M."/>
            <person name="Ortet P."/>
            <person name="Marechal E."/>
            <person name="Cagnac O."/>
            <person name="Amato A."/>
        </authorList>
    </citation>
    <scope>NUCLEOTIDE SEQUENCE [LARGE SCALE GENOMIC DNA]</scope>
</reference>
<dbReference type="InterPro" id="IPR029063">
    <property type="entry name" value="SAM-dependent_MTases_sf"/>
</dbReference>
<dbReference type="AlphaFoldDB" id="A0A2R5GVV8"/>
<feature type="domain" description="Methyltransferase" evidence="1">
    <location>
        <begin position="59"/>
        <end position="133"/>
    </location>
</feature>
<dbReference type="Pfam" id="PF13649">
    <property type="entry name" value="Methyltransf_25"/>
    <property type="match status" value="1"/>
</dbReference>
<gene>
    <name evidence="2" type="ORF">FCC1311_111992</name>
</gene>
<dbReference type="InParanoid" id="A0A2R5GVV8"/>
<dbReference type="InterPro" id="IPR041698">
    <property type="entry name" value="Methyltransf_25"/>
</dbReference>
<evidence type="ECO:0000313" key="2">
    <source>
        <dbReference type="EMBL" id="GBG34976.1"/>
    </source>
</evidence>
<dbReference type="Proteomes" id="UP000241890">
    <property type="component" value="Unassembled WGS sequence"/>
</dbReference>
<comment type="caution">
    <text evidence="2">The sequence shown here is derived from an EMBL/GenBank/DDBJ whole genome shotgun (WGS) entry which is preliminary data.</text>
</comment>
<evidence type="ECO:0000313" key="3">
    <source>
        <dbReference type="Proteomes" id="UP000241890"/>
    </source>
</evidence>
<dbReference type="SUPFAM" id="SSF53335">
    <property type="entry name" value="S-adenosyl-L-methionine-dependent methyltransferases"/>
    <property type="match status" value="1"/>
</dbReference>
<sequence length="259" mass="28696">MSYAPLDPAVFADSPESQSTWINLGLWTRGPRMPFEEACQELAVAVGSATRLGDKDALVIDVGCGCGDSLDLWRRKFACSGKIYGVNVTEKECQAAREKVKGDADIEVICEDGASFVRRAAAVASADVIVSGSQTLDSATTQRPHLSKLLWNAPLHMLKLLFISASAGTPLVNLLYSKDIFDNEQSSFIELHTRVKEIDAVDISHQVFAPFASHMWRKSIRAFWSRDFTRAASLVAVSLYMRWLGWCGAVEMVLYRWEI</sequence>
<accession>A0A2R5GVV8</accession>